<keyword evidence="4" id="KW-0808">Transferase</keyword>
<keyword evidence="4" id="KW-0418">Kinase</keyword>
<reference evidence="4" key="1">
    <citation type="submission" date="2020-10" db="EMBL/GenBank/DDBJ databases">
        <authorList>
            <person name="Gilroy R."/>
        </authorList>
    </citation>
    <scope>NUCLEOTIDE SEQUENCE</scope>
    <source>
        <strain evidence="4">B1-8020</strain>
    </source>
</reference>
<dbReference type="NCBIfam" id="TIGR00097">
    <property type="entry name" value="HMP-P_kinase"/>
    <property type="match status" value="1"/>
</dbReference>
<dbReference type="InterPro" id="IPR029056">
    <property type="entry name" value="Ribokinase-like"/>
</dbReference>
<sequence length="287" mass="31005">MSVEKISVSDIMGDDVKRVEVYPKVLVIAGSEPLGSAGVQADIKSITCCGAYAAASITCIVNEDTTAVKEILPLPSDLVIGQAESFLSDVGASSIKIGMLFTEELIVKVAALLRRYPHIPAVIDPVMVNATGQRLVELSAIEAYKNELFPLATLITPNAREASLLLGHEMTMETAGNDMEELCGWGSSVIVKSIRPDGRQIDLFKETGKDGYEKIEKQMVRTPNVNGTGCTFSSSIAAYLARGFGLRDAVHRAEDYIDGAIRTGARYLFGKGFGPVCHNYRLDKDRL</sequence>
<organism evidence="4 5">
    <name type="scientific">Candidatus Merdivivens pullicola</name>
    <dbReference type="NCBI Taxonomy" id="2840872"/>
    <lineage>
        <taxon>Bacteria</taxon>
        <taxon>Pseudomonadati</taxon>
        <taxon>Bacteroidota</taxon>
        <taxon>Bacteroidia</taxon>
        <taxon>Bacteroidales</taxon>
        <taxon>Muribaculaceae</taxon>
        <taxon>Muribaculaceae incertae sedis</taxon>
        <taxon>Candidatus Merdivivens</taxon>
    </lineage>
</organism>
<comment type="pathway">
    <text evidence="1">Cofactor biosynthesis; thiamine diphosphate biosynthesis.</text>
</comment>
<dbReference type="Gene3D" id="3.40.1190.20">
    <property type="match status" value="1"/>
</dbReference>
<dbReference type="AlphaFoldDB" id="A0A9D9IHL8"/>
<dbReference type="Pfam" id="PF08543">
    <property type="entry name" value="Phos_pyr_kin"/>
    <property type="match status" value="1"/>
</dbReference>
<reference evidence="4" key="2">
    <citation type="journal article" date="2021" name="PeerJ">
        <title>Extensive microbial diversity within the chicken gut microbiome revealed by metagenomics and culture.</title>
        <authorList>
            <person name="Gilroy R."/>
            <person name="Ravi A."/>
            <person name="Getino M."/>
            <person name="Pursley I."/>
            <person name="Horton D.L."/>
            <person name="Alikhan N.F."/>
            <person name="Baker D."/>
            <person name="Gharbi K."/>
            <person name="Hall N."/>
            <person name="Watson M."/>
            <person name="Adriaenssens E.M."/>
            <person name="Foster-Nyarko E."/>
            <person name="Jarju S."/>
            <person name="Secka A."/>
            <person name="Antonio M."/>
            <person name="Oren A."/>
            <person name="Chaudhuri R.R."/>
            <person name="La Ragione R."/>
            <person name="Hildebrand F."/>
            <person name="Pallen M.J."/>
        </authorList>
    </citation>
    <scope>NUCLEOTIDE SEQUENCE</scope>
    <source>
        <strain evidence="4">B1-8020</strain>
    </source>
</reference>
<evidence type="ECO:0000259" key="3">
    <source>
        <dbReference type="Pfam" id="PF08543"/>
    </source>
</evidence>
<dbReference type="SUPFAM" id="SSF53613">
    <property type="entry name" value="Ribokinase-like"/>
    <property type="match status" value="1"/>
</dbReference>
<evidence type="ECO:0000256" key="1">
    <source>
        <dbReference type="ARBA" id="ARBA00004948"/>
    </source>
</evidence>
<dbReference type="Proteomes" id="UP000823604">
    <property type="component" value="Unassembled WGS sequence"/>
</dbReference>
<name>A0A9D9IHL8_9BACT</name>
<proteinExistence type="predicted"/>
<evidence type="ECO:0000313" key="5">
    <source>
        <dbReference type="Proteomes" id="UP000823604"/>
    </source>
</evidence>
<accession>A0A9D9IHL8</accession>
<protein>
    <recommendedName>
        <fullName evidence="2">hydroxymethylpyrimidine kinase</fullName>
        <ecNumber evidence="2">2.7.1.49</ecNumber>
    </recommendedName>
</protein>
<dbReference type="EC" id="2.7.1.49" evidence="2"/>
<gene>
    <name evidence="4" type="primary">thiD</name>
    <name evidence="4" type="ORF">IAB81_01720</name>
</gene>
<dbReference type="GO" id="GO:0005829">
    <property type="term" value="C:cytosol"/>
    <property type="evidence" value="ECO:0007669"/>
    <property type="project" value="TreeGrafter"/>
</dbReference>
<dbReference type="PANTHER" id="PTHR20858">
    <property type="entry name" value="PHOSPHOMETHYLPYRIMIDINE KINASE"/>
    <property type="match status" value="1"/>
</dbReference>
<comment type="caution">
    <text evidence="4">The sequence shown here is derived from an EMBL/GenBank/DDBJ whole genome shotgun (WGS) entry which is preliminary data.</text>
</comment>
<dbReference type="CDD" id="cd01169">
    <property type="entry name" value="HMPP_kinase"/>
    <property type="match status" value="1"/>
</dbReference>
<dbReference type="GO" id="GO:0008902">
    <property type="term" value="F:hydroxymethylpyrimidine kinase activity"/>
    <property type="evidence" value="ECO:0007669"/>
    <property type="project" value="UniProtKB-EC"/>
</dbReference>
<dbReference type="InterPro" id="IPR004399">
    <property type="entry name" value="HMP/HMP-P_kinase_dom"/>
</dbReference>
<dbReference type="InterPro" id="IPR013749">
    <property type="entry name" value="PM/HMP-P_kinase-1"/>
</dbReference>
<dbReference type="GO" id="GO:0009228">
    <property type="term" value="P:thiamine biosynthetic process"/>
    <property type="evidence" value="ECO:0007669"/>
    <property type="project" value="InterPro"/>
</dbReference>
<feature type="domain" description="Pyridoxamine kinase/Phosphomethylpyrimidine kinase" evidence="3">
    <location>
        <begin position="33"/>
        <end position="276"/>
    </location>
</feature>
<dbReference type="PANTHER" id="PTHR20858:SF17">
    <property type="entry name" value="HYDROXYMETHYLPYRIMIDINE_PHOSPHOMETHYLPYRIMIDINE KINASE THI20-RELATED"/>
    <property type="match status" value="1"/>
</dbReference>
<dbReference type="EMBL" id="JADIMA010000016">
    <property type="protein sequence ID" value="MBO8472335.1"/>
    <property type="molecule type" value="Genomic_DNA"/>
</dbReference>
<evidence type="ECO:0000313" key="4">
    <source>
        <dbReference type="EMBL" id="MBO8472335.1"/>
    </source>
</evidence>
<dbReference type="GO" id="GO:0008972">
    <property type="term" value="F:phosphomethylpyrimidine kinase activity"/>
    <property type="evidence" value="ECO:0007669"/>
    <property type="project" value="InterPro"/>
</dbReference>
<evidence type="ECO:0000256" key="2">
    <source>
        <dbReference type="ARBA" id="ARBA00012135"/>
    </source>
</evidence>